<evidence type="ECO:0000256" key="4">
    <source>
        <dbReference type="ARBA" id="ARBA00022679"/>
    </source>
</evidence>
<dbReference type="Gene3D" id="3.30.565.10">
    <property type="entry name" value="Histidine kinase-like ATPase, C-terminal domain"/>
    <property type="match status" value="1"/>
</dbReference>
<reference evidence="12" key="1">
    <citation type="submission" date="2019-09" db="EMBL/GenBank/DDBJ databases">
        <authorList>
            <person name="Jung D.-H."/>
        </authorList>
    </citation>
    <scope>NUCLEOTIDE SEQUENCE [LARGE SCALE GENOMIC DNA]</scope>
    <source>
        <strain evidence="12">JA-25</strain>
    </source>
</reference>
<accession>A0ABX0QKH6</accession>
<evidence type="ECO:0000313" key="12">
    <source>
        <dbReference type="Proteomes" id="UP000606008"/>
    </source>
</evidence>
<dbReference type="PROSITE" id="PS50109">
    <property type="entry name" value="HIS_KIN"/>
    <property type="match status" value="1"/>
</dbReference>
<dbReference type="PRINTS" id="PR00344">
    <property type="entry name" value="BCTRLSENSOR"/>
</dbReference>
<dbReference type="InterPro" id="IPR050351">
    <property type="entry name" value="BphY/WalK/GraS-like"/>
</dbReference>
<dbReference type="SMART" id="SM00388">
    <property type="entry name" value="HisKA"/>
    <property type="match status" value="1"/>
</dbReference>
<proteinExistence type="predicted"/>
<keyword evidence="4" id="KW-0808">Transferase</keyword>
<sequence length="425" mass="47210">MLDQAPTQGTQLAQLATFLLSRREAIMGNWRTICEDDASLSIVEGLTREEFTDQVPLMLNTLEKRLRAQVEIPSPYQIAREHGLHRWHKGYSLHELLTEIAHLHNILLAELRLFWEQYPVTESGVLLTAHQQVSSLMHEAIGGSIAQYDEFQKAEAVERAVNLQRALDNVNELVRQRGAMLRVASHDLRSSFSVIQGAASLLDMPDNTEQERTEMLQILNRNFPRLASMLTELMDLARLEAGREVLQVKPFDAAQLLRNLVEAAQPLAKERGLFLNGDGPDQLAVMGDPNKIDRIVQNLLTNALKSTNKGQVSVSWSRENQFRWLLSIQDTGPGLSAGSALWLSDQLRPAVESTAVFNENTPNISPGPQPAPAIGLDSAQAGEGEGIGLYIVKRLCELINASLDVETRIGTGTIIRVRVPVHYTT</sequence>
<keyword evidence="3" id="KW-0597">Phosphoprotein</keyword>
<dbReference type="SUPFAM" id="SSF55874">
    <property type="entry name" value="ATPase domain of HSP90 chaperone/DNA topoisomerase II/histidine kinase"/>
    <property type="match status" value="1"/>
</dbReference>
<dbReference type="CDD" id="cd00082">
    <property type="entry name" value="HisKA"/>
    <property type="match status" value="1"/>
</dbReference>
<evidence type="ECO:0000256" key="8">
    <source>
        <dbReference type="ARBA" id="ARBA00023012"/>
    </source>
</evidence>
<dbReference type="InterPro" id="IPR003661">
    <property type="entry name" value="HisK_dim/P_dom"/>
</dbReference>
<dbReference type="InterPro" id="IPR004358">
    <property type="entry name" value="Sig_transdc_His_kin-like_C"/>
</dbReference>
<feature type="region of interest" description="Disordered" evidence="9">
    <location>
        <begin position="359"/>
        <end position="378"/>
    </location>
</feature>
<dbReference type="InterPro" id="IPR036097">
    <property type="entry name" value="HisK_dim/P_sf"/>
</dbReference>
<dbReference type="SMART" id="SM00387">
    <property type="entry name" value="HATPase_c"/>
    <property type="match status" value="1"/>
</dbReference>
<evidence type="ECO:0000256" key="2">
    <source>
        <dbReference type="ARBA" id="ARBA00012438"/>
    </source>
</evidence>
<dbReference type="EMBL" id="WAEL01000003">
    <property type="protein sequence ID" value="NID10619.1"/>
    <property type="molecule type" value="Genomic_DNA"/>
</dbReference>
<dbReference type="PANTHER" id="PTHR42878">
    <property type="entry name" value="TWO-COMPONENT HISTIDINE KINASE"/>
    <property type="match status" value="1"/>
</dbReference>
<dbReference type="Pfam" id="PF02518">
    <property type="entry name" value="HATPase_c"/>
    <property type="match status" value="1"/>
</dbReference>
<comment type="catalytic activity">
    <reaction evidence="1">
        <text>ATP + protein L-histidine = ADP + protein N-phospho-L-histidine.</text>
        <dbReference type="EC" id="2.7.13.3"/>
    </reaction>
</comment>
<evidence type="ECO:0000256" key="6">
    <source>
        <dbReference type="ARBA" id="ARBA00022777"/>
    </source>
</evidence>
<dbReference type="EC" id="2.7.13.3" evidence="2"/>
<dbReference type="CDD" id="cd00075">
    <property type="entry name" value="HATPase"/>
    <property type="match status" value="1"/>
</dbReference>
<evidence type="ECO:0000256" key="7">
    <source>
        <dbReference type="ARBA" id="ARBA00022840"/>
    </source>
</evidence>
<dbReference type="Gene3D" id="1.10.287.130">
    <property type="match status" value="1"/>
</dbReference>
<dbReference type="InterPro" id="IPR005467">
    <property type="entry name" value="His_kinase_dom"/>
</dbReference>
<dbReference type="RefSeq" id="WP_085411037.1">
    <property type="nucleotide sequence ID" value="NZ_WAEL01000003.1"/>
</dbReference>
<dbReference type="PANTHER" id="PTHR42878:SF7">
    <property type="entry name" value="SENSOR HISTIDINE KINASE GLRK"/>
    <property type="match status" value="1"/>
</dbReference>
<dbReference type="Pfam" id="PF00512">
    <property type="entry name" value="HisKA"/>
    <property type="match status" value="1"/>
</dbReference>
<dbReference type="GO" id="GO:0016301">
    <property type="term" value="F:kinase activity"/>
    <property type="evidence" value="ECO:0007669"/>
    <property type="project" value="UniProtKB-KW"/>
</dbReference>
<evidence type="ECO:0000256" key="1">
    <source>
        <dbReference type="ARBA" id="ARBA00000085"/>
    </source>
</evidence>
<evidence type="ECO:0000259" key="10">
    <source>
        <dbReference type="PROSITE" id="PS50109"/>
    </source>
</evidence>
<keyword evidence="6 11" id="KW-0418">Kinase</keyword>
<keyword evidence="8" id="KW-0902">Two-component regulatory system</keyword>
<evidence type="ECO:0000313" key="11">
    <source>
        <dbReference type="EMBL" id="NID10619.1"/>
    </source>
</evidence>
<dbReference type="InterPro" id="IPR036890">
    <property type="entry name" value="HATPase_C_sf"/>
</dbReference>
<reference evidence="12" key="2">
    <citation type="submission" date="2023-07" db="EMBL/GenBank/DDBJ databases">
        <authorList>
            <person name="Jung D.-H."/>
        </authorList>
    </citation>
    <scope>NUCLEOTIDE SEQUENCE [LARGE SCALE GENOMIC DNA]</scope>
    <source>
        <strain evidence="12">JA-25</strain>
    </source>
</reference>
<protein>
    <recommendedName>
        <fullName evidence="2">histidine kinase</fullName>
        <ecNumber evidence="2">2.7.13.3</ecNumber>
    </recommendedName>
</protein>
<comment type="caution">
    <text evidence="11">The sequence shown here is derived from an EMBL/GenBank/DDBJ whole genome shotgun (WGS) entry which is preliminary data.</text>
</comment>
<feature type="domain" description="Histidine kinase" evidence="10">
    <location>
        <begin position="183"/>
        <end position="423"/>
    </location>
</feature>
<keyword evidence="5" id="KW-0547">Nucleotide-binding</keyword>
<evidence type="ECO:0000256" key="9">
    <source>
        <dbReference type="SAM" id="MobiDB-lite"/>
    </source>
</evidence>
<evidence type="ECO:0000256" key="5">
    <source>
        <dbReference type="ARBA" id="ARBA00022741"/>
    </source>
</evidence>
<gene>
    <name evidence="11" type="ORF">F7231_10600</name>
</gene>
<keyword evidence="7" id="KW-0067">ATP-binding</keyword>
<name>A0ABX0QKH6_9BACT</name>
<dbReference type="InterPro" id="IPR003594">
    <property type="entry name" value="HATPase_dom"/>
</dbReference>
<evidence type="ECO:0000256" key="3">
    <source>
        <dbReference type="ARBA" id="ARBA00022553"/>
    </source>
</evidence>
<dbReference type="Proteomes" id="UP000606008">
    <property type="component" value="Unassembled WGS sequence"/>
</dbReference>
<dbReference type="SUPFAM" id="SSF47384">
    <property type="entry name" value="Homodimeric domain of signal transducing histidine kinase"/>
    <property type="match status" value="1"/>
</dbReference>
<organism evidence="11 12">
    <name type="scientific">Fibrivirga algicola</name>
    <dbReference type="NCBI Taxonomy" id="2950420"/>
    <lineage>
        <taxon>Bacteria</taxon>
        <taxon>Pseudomonadati</taxon>
        <taxon>Bacteroidota</taxon>
        <taxon>Cytophagia</taxon>
        <taxon>Cytophagales</taxon>
        <taxon>Spirosomataceae</taxon>
        <taxon>Fibrivirga</taxon>
    </lineage>
</organism>
<keyword evidence="12" id="KW-1185">Reference proteome</keyword>